<organism evidence="2 3">
    <name type="scientific">Butyribacter intestini</name>
    <dbReference type="NCBI Taxonomy" id="1703332"/>
    <lineage>
        <taxon>Bacteria</taxon>
        <taxon>Bacillati</taxon>
        <taxon>Bacillota</taxon>
        <taxon>Clostridia</taxon>
        <taxon>Lachnospirales</taxon>
        <taxon>Lachnospiraceae</taxon>
        <taxon>Butyribacter</taxon>
    </lineage>
</organism>
<dbReference type="GO" id="GO:0004177">
    <property type="term" value="F:aminopeptidase activity"/>
    <property type="evidence" value="ECO:0007669"/>
    <property type="project" value="InterPro"/>
</dbReference>
<proteinExistence type="predicted"/>
<protein>
    <recommendedName>
        <fullName evidence="4">Thermophilic metalloprotease (M29)</fullName>
    </recommendedName>
</protein>
<evidence type="ECO:0008006" key="4">
    <source>
        <dbReference type="Google" id="ProtNLM"/>
    </source>
</evidence>
<evidence type="ECO:0000256" key="1">
    <source>
        <dbReference type="ARBA" id="ARBA00022723"/>
    </source>
</evidence>
<dbReference type="InterPro" id="IPR052170">
    <property type="entry name" value="M29_Exopeptidase"/>
</dbReference>
<dbReference type="RefSeq" id="WP_055941056.1">
    <property type="nucleotide sequence ID" value="NZ_JAQDCV010000010.1"/>
</dbReference>
<reference evidence="2 3" key="1">
    <citation type="submission" date="2015-10" db="EMBL/GenBank/DDBJ databases">
        <title>Butyribacter intestini gen. nov., sp. nov., a butyric acid-producing bacterium of the family Lachnospiraceae isolated from the human faeces.</title>
        <authorList>
            <person name="Zou Y."/>
            <person name="Xue W."/>
            <person name="Luo G."/>
            <person name="Lv M."/>
        </authorList>
    </citation>
    <scope>NUCLEOTIDE SEQUENCE [LARGE SCALE GENOMIC DNA]</scope>
    <source>
        <strain evidence="2 3">TF01-11</strain>
    </source>
</reference>
<accession>A0AAW3JWD5</accession>
<dbReference type="EMBL" id="LLKB01000001">
    <property type="protein sequence ID" value="KQC85934.1"/>
    <property type="molecule type" value="Genomic_DNA"/>
</dbReference>
<dbReference type="SUPFAM" id="SSF144052">
    <property type="entry name" value="Thermophilic metalloprotease-like"/>
    <property type="match status" value="1"/>
</dbReference>
<evidence type="ECO:0000313" key="2">
    <source>
        <dbReference type="EMBL" id="KQC85934.1"/>
    </source>
</evidence>
<name>A0AAW3JWD5_9FIRM</name>
<dbReference type="GO" id="GO:0006508">
    <property type="term" value="P:proteolysis"/>
    <property type="evidence" value="ECO:0007669"/>
    <property type="project" value="InterPro"/>
</dbReference>
<dbReference type="InterPro" id="IPR000787">
    <property type="entry name" value="Peptidase_M29"/>
</dbReference>
<gene>
    <name evidence="2" type="ORF">APZ18_01665</name>
</gene>
<dbReference type="Proteomes" id="UP000050833">
    <property type="component" value="Unassembled WGS sequence"/>
</dbReference>
<dbReference type="PANTHER" id="PTHR34448:SF1">
    <property type="entry name" value="BLL6088 PROTEIN"/>
    <property type="match status" value="1"/>
</dbReference>
<dbReference type="PANTHER" id="PTHR34448">
    <property type="entry name" value="AMINOPEPTIDASE"/>
    <property type="match status" value="1"/>
</dbReference>
<evidence type="ECO:0000313" key="3">
    <source>
        <dbReference type="Proteomes" id="UP000050833"/>
    </source>
</evidence>
<keyword evidence="3" id="KW-1185">Reference proteome</keyword>
<dbReference type="GO" id="GO:0046872">
    <property type="term" value="F:metal ion binding"/>
    <property type="evidence" value="ECO:0007669"/>
    <property type="project" value="UniProtKB-KW"/>
</dbReference>
<sequence>MTENKIILEENKNYYERFSLAVERIRMIHTELWDQSVTLADKHLNSYFIKTSYFALQLSEIYNLSKNNILKTLTESELFHLNQGLYEDIDPAKYETSYTNPAYAVKRFGAETGLYLSALYAELHSNIPNAIEERLFNLTTIFELFIEIYNLFEDSDCKPEQIRSALYYYFFDYSDVTIKAGLNDMLNPEMSFIKDIIMNENLEDLRYLYFSGEYVTDNEVKTAKYLNSLPQEKIDSIAHTFTQGIIKGYKVYNMDMSGKKTVNIRYPLGFERIIKSAVLQFRENGLEPVIYRASFAIGSRTSMYKVGFHGASANKQFEYDHRNDLALIFDKGYADRQLSEYKLAYESMKDAAAEFAGPALIESFGEKPFAPVEKDCLPKYSDKHQKQLIAFRSEKGMLTNNYIPQDKISFTIIAFPVPDIGRKFEKIFEETVKVNTLDSDKYEKIQTNIINALDKGDYVTVTGRGNNHTDMKINLVKKTVPEKQTVFENCLDDVNIPLGEVFTSPELKGTEGVLHVTEVYLDNLKYKDLELKFKDGCVTDYTCKNFENEEENKKYIHENVLYRHDTLPIGEFAIGTNTTAYMMGLKYNISGLLPILIAEKTGPHFAVGDTCFSHEEDLVTYNPDGKQMVAKENDFSKLRNSEPEKAYFNCHTDITIPYSELGDIVVHTENDEKITIIKNGRFVLAGTEALNEVFED</sequence>
<dbReference type="Pfam" id="PF02073">
    <property type="entry name" value="Peptidase_M29"/>
    <property type="match status" value="1"/>
</dbReference>
<comment type="caution">
    <text evidence="2">The sequence shown here is derived from an EMBL/GenBank/DDBJ whole genome shotgun (WGS) entry which is preliminary data.</text>
</comment>
<dbReference type="AlphaFoldDB" id="A0AAW3JWD5"/>
<keyword evidence="1" id="KW-0479">Metal-binding</keyword>